<name>A0A175R819_9HYPH</name>
<proteinExistence type="predicted"/>
<evidence type="ECO:0000313" key="2">
    <source>
        <dbReference type="Proteomes" id="UP000078272"/>
    </source>
</evidence>
<accession>A0A175R819</accession>
<reference evidence="1 2" key="1">
    <citation type="journal article" date="2016" name="Front. Microbiol.">
        <title>Genomic Resource of Rice Seed Associated Bacteria.</title>
        <authorList>
            <person name="Midha S."/>
            <person name="Bansal K."/>
            <person name="Sharma S."/>
            <person name="Kumar N."/>
            <person name="Patil P.P."/>
            <person name="Chaudhry V."/>
            <person name="Patil P.B."/>
        </authorList>
    </citation>
    <scope>NUCLEOTIDE SEQUENCE [LARGE SCALE GENOMIC DNA]</scope>
    <source>
        <strain evidence="1 2">NS226</strain>
    </source>
</reference>
<sequence length="240" mass="26086">MPMTRLEFEKSFFNPENKIVRRAFILEALAKGPKWREWAKAGRTQTVPAIYNDLVFAACYGFFRNSPTRNRIAQMRDFLWCRSATDCGFLVNPFHQASDARKQVGQTAVSVTQDFAKAEAAAQIPGSVEKVKIPDSAATNIYASIYSEMWLPNGSMKAFIASADQGAAIANIGPNVATLASDEGMSLWLTSLAKRFAGTTSGAARYGETFNTDYLGLTGPDAAGTVGRIGTRRVAIGAHR</sequence>
<comment type="caution">
    <text evidence="1">The sequence shown here is derived from an EMBL/GenBank/DDBJ whole genome shotgun (WGS) entry which is preliminary data.</text>
</comment>
<dbReference type="AlphaFoldDB" id="A0A175R819"/>
<dbReference type="EMBL" id="LDPZ01000020">
    <property type="protein sequence ID" value="KTQ95692.1"/>
    <property type="molecule type" value="Genomic_DNA"/>
</dbReference>
<protein>
    <submittedName>
        <fullName evidence="1">Uncharacterized protein</fullName>
    </submittedName>
</protein>
<dbReference type="Proteomes" id="UP000078272">
    <property type="component" value="Unassembled WGS sequence"/>
</dbReference>
<evidence type="ECO:0000313" key="1">
    <source>
        <dbReference type="EMBL" id="KTQ95692.1"/>
    </source>
</evidence>
<organism evidence="1 2">
    <name type="scientific">Aureimonas ureilytica</name>
    <dbReference type="NCBI Taxonomy" id="401562"/>
    <lineage>
        <taxon>Bacteria</taxon>
        <taxon>Pseudomonadati</taxon>
        <taxon>Pseudomonadota</taxon>
        <taxon>Alphaproteobacteria</taxon>
        <taxon>Hyphomicrobiales</taxon>
        <taxon>Aurantimonadaceae</taxon>
        <taxon>Aureimonas</taxon>
    </lineage>
</organism>
<dbReference type="PATRIC" id="fig|401562.3.peg.1412"/>
<gene>
    <name evidence="1" type="ORF">NS226_09710</name>
</gene>